<gene>
    <name evidence="2" type="ORF">M0L44_18075</name>
</gene>
<keyword evidence="3" id="KW-1185">Reference proteome</keyword>
<evidence type="ECO:0000313" key="2">
    <source>
        <dbReference type="EMBL" id="MCO5978608.1"/>
    </source>
</evidence>
<protein>
    <submittedName>
        <fullName evidence="2">Uncharacterized protein</fullName>
    </submittedName>
</protein>
<proteinExistence type="predicted"/>
<dbReference type="RefSeq" id="WP_252771298.1">
    <property type="nucleotide sequence ID" value="NZ_JAMXMC010000011.1"/>
</dbReference>
<reference evidence="2 3" key="1">
    <citation type="submission" date="2022-06" db="EMBL/GenBank/DDBJ databases">
        <title>Ideonella sp. NS12-5 Genome sequencing and assembly.</title>
        <authorList>
            <person name="Jung Y."/>
        </authorList>
    </citation>
    <scope>NUCLEOTIDE SEQUENCE [LARGE SCALE GENOMIC DNA]</scope>
    <source>
        <strain evidence="2 3">NS12-5</strain>
    </source>
</reference>
<evidence type="ECO:0000313" key="3">
    <source>
        <dbReference type="Proteomes" id="UP001204851"/>
    </source>
</evidence>
<feature type="compositionally biased region" description="Low complexity" evidence="1">
    <location>
        <begin position="48"/>
        <end position="59"/>
    </location>
</feature>
<dbReference type="Proteomes" id="UP001204851">
    <property type="component" value="Unassembled WGS sequence"/>
</dbReference>
<dbReference type="EMBL" id="JAMXMC010000011">
    <property type="protein sequence ID" value="MCO5978608.1"/>
    <property type="molecule type" value="Genomic_DNA"/>
</dbReference>
<feature type="region of interest" description="Disordered" evidence="1">
    <location>
        <begin position="38"/>
        <end position="63"/>
    </location>
</feature>
<comment type="caution">
    <text evidence="2">The sequence shown here is derived from an EMBL/GenBank/DDBJ whole genome shotgun (WGS) entry which is preliminary data.</text>
</comment>
<name>A0ABT1BQZ7_9BURK</name>
<evidence type="ECO:0000256" key="1">
    <source>
        <dbReference type="SAM" id="MobiDB-lite"/>
    </source>
</evidence>
<organism evidence="2 3">
    <name type="scientific">Ideonella oryzae</name>
    <dbReference type="NCBI Taxonomy" id="2937441"/>
    <lineage>
        <taxon>Bacteria</taxon>
        <taxon>Pseudomonadati</taxon>
        <taxon>Pseudomonadota</taxon>
        <taxon>Betaproteobacteria</taxon>
        <taxon>Burkholderiales</taxon>
        <taxon>Sphaerotilaceae</taxon>
        <taxon>Ideonella</taxon>
    </lineage>
</organism>
<accession>A0ABT1BQZ7</accession>
<feature type="compositionally biased region" description="Gly residues" evidence="1">
    <location>
        <begin position="38"/>
        <end position="47"/>
    </location>
</feature>
<sequence>MKATANEGKGKRKSLSPGWVALSVMSLAILAACGGGGGGTGGGGSTSGGTSEQPSGGTTDTSVTVDALPSATHALRVQVDSNWSDLQAAALAAGGTPVMGWNLRDTSKTMVPGMKVAFFGVSDLCDTDAANGPVVSGEDSQFSRAQALTGVAATATRTDLRWTPSGATTACAPSAQSLTGPNWIFVNPADSGGGIGMLTQVGPDLNGQPPFLQATSSSGIDGNGYNANGLANFVAFRQAWNTTSAIRPWAASSDGTAVDARVLTRQSMGSADVGTGSGATVQVKQQVMVSLINTECQKGTQRPCQIQYLFNTAAVRTGVTDWATYSPATNGKVWFDAAQAGLPIVAGLVPAKGKTVVDTDSGLALYSSAGAESQHATFSNQPFDMRVSFAQLLNAARIIAARQLGIAPAQVTEEQMAVRWSSQWNQPSSWTLVSSTFGHEIYNDAAGTRHSHIGGGLASLYVGPVR</sequence>
<dbReference type="PROSITE" id="PS51257">
    <property type="entry name" value="PROKAR_LIPOPROTEIN"/>
    <property type="match status" value="1"/>
</dbReference>